<organism evidence="1">
    <name type="scientific">Nitrosopumivirus cobalaminus</name>
    <dbReference type="NCBI Taxonomy" id="3158414"/>
    <lineage>
        <taxon>Viruses</taxon>
    </lineage>
</organism>
<dbReference type="EMBL" id="PP848464">
    <property type="protein sequence ID" value="XBQ68788.1"/>
    <property type="molecule type" value="Genomic_DNA"/>
</dbReference>
<sequence>MPYCKCKHEDSLHVDSLCLVSQCKCEMFIIG</sequence>
<accession>A0AAU7N487</accession>
<reference evidence="1" key="1">
    <citation type="submission" date="2024-05" db="EMBL/GenBank/DDBJ databases">
        <title>The simplest Porifera holobiont: glass sponge Aphrocallistes beatrix thrives with only two symbionts.</title>
        <authorList>
            <person name="N Garritano A."/>
            <person name="A Allen M."/>
            <person name="Thomas T."/>
        </authorList>
    </citation>
    <scope>NUCLEOTIDE SEQUENCE</scope>
    <source>
        <strain evidence="1">AB1</strain>
    </source>
</reference>
<name>A0AAU7N487_9VIRU</name>
<proteinExistence type="predicted"/>
<protein>
    <recommendedName>
        <fullName evidence="2">Metallothionein</fullName>
    </recommendedName>
</protein>
<gene>
    <name evidence="1" type="ORF">ZGOWGMRN_CDS_0054</name>
</gene>
<evidence type="ECO:0000313" key="1">
    <source>
        <dbReference type="EMBL" id="XBQ68788.1"/>
    </source>
</evidence>
<evidence type="ECO:0008006" key="2">
    <source>
        <dbReference type="Google" id="ProtNLM"/>
    </source>
</evidence>